<dbReference type="SUPFAM" id="SSF81383">
    <property type="entry name" value="F-box domain"/>
    <property type="match status" value="1"/>
</dbReference>
<dbReference type="AlphaFoldDB" id="A0A3B6FH27"/>
<dbReference type="EnsemblPlants" id="TraesCS3B02G075200.1">
    <property type="protein sequence ID" value="TraesCS3B02G075200.1"/>
    <property type="gene ID" value="TraesCS3B02G075200"/>
</dbReference>
<protein>
    <recommendedName>
        <fullName evidence="1">F-box domain-containing protein</fullName>
    </recommendedName>
</protein>
<dbReference type="InterPro" id="IPR036047">
    <property type="entry name" value="F-box-like_dom_sf"/>
</dbReference>
<dbReference type="Gramene" id="TraesNOR3B03G01582320.1">
    <property type="protein sequence ID" value="TraesNOR3B03G01582320.1"/>
    <property type="gene ID" value="TraesNOR3B03G01582320"/>
</dbReference>
<proteinExistence type="predicted"/>
<dbReference type="RefSeq" id="XP_044344072.1">
    <property type="nucleotide sequence ID" value="XM_044488137.1"/>
</dbReference>
<name>A0A3B6FH27_WHEAT</name>
<dbReference type="Gene3D" id="1.20.1280.50">
    <property type="match status" value="1"/>
</dbReference>
<evidence type="ECO:0000259" key="1">
    <source>
        <dbReference type="SMART" id="SM00256"/>
    </source>
</evidence>
<reference evidence="2" key="2">
    <citation type="submission" date="2018-10" db="UniProtKB">
        <authorList>
            <consortium name="EnsemblPlants"/>
        </authorList>
    </citation>
    <scope>IDENTIFICATION</scope>
</reference>
<sequence length="393" mass="43667">MIRRSSRRRGTYLTDDDDLLREILLRLPPRPSSLPRASAVCKRWRGLVTDPKFLRRFYAHHRKPPLIGVFNDRYPDRVAFRAILGRPNRIPPQRFDLRRHGVETDSGSRTRLLGCRHARVLLMDHVHTELVVCAPVTGEQRRVPVPPDLMRGFLNGAVLCAAGGLGHVHGDCHSSPFKVVSVSRKDNRPTARVYSSETATWGNLITTTDRCELVAANPGILVGDALYWSPRSVGPGGLTDDIIKFDLGRQILAVIKGPPGFNESCSHQIIHTEDGVVGLAILSRSGLEIWQRKVSCHGAATWLLQKTVEMHIILGIAPQNEGSRGAMELLGYDEDNGVLFLYAAAYVYMVELMSMQSNELHLSNSTNKCHPFTCFYAPAIPGGRNGPEMLQDT</sequence>
<evidence type="ECO:0000313" key="3">
    <source>
        <dbReference type="Proteomes" id="UP000019116"/>
    </source>
</evidence>
<organism evidence="2">
    <name type="scientific">Triticum aestivum</name>
    <name type="common">Wheat</name>
    <dbReference type="NCBI Taxonomy" id="4565"/>
    <lineage>
        <taxon>Eukaryota</taxon>
        <taxon>Viridiplantae</taxon>
        <taxon>Streptophyta</taxon>
        <taxon>Embryophyta</taxon>
        <taxon>Tracheophyta</taxon>
        <taxon>Spermatophyta</taxon>
        <taxon>Magnoliopsida</taxon>
        <taxon>Liliopsida</taxon>
        <taxon>Poales</taxon>
        <taxon>Poaceae</taxon>
        <taxon>BOP clade</taxon>
        <taxon>Pooideae</taxon>
        <taxon>Triticodae</taxon>
        <taxon>Triticeae</taxon>
        <taxon>Triticinae</taxon>
        <taxon>Triticum</taxon>
    </lineage>
</organism>
<dbReference type="Gramene" id="TraesCS3B03G0172000.1">
    <property type="protein sequence ID" value="TraesCS3B03G0172000.1.CDS"/>
    <property type="gene ID" value="TraesCS3B03G0172000"/>
</dbReference>
<dbReference type="Proteomes" id="UP000019116">
    <property type="component" value="Chromosome 3B"/>
</dbReference>
<dbReference type="SMART" id="SM00256">
    <property type="entry name" value="FBOX"/>
    <property type="match status" value="1"/>
</dbReference>
<dbReference type="Gramene" id="TraesCS3B02G075200.1">
    <property type="protein sequence ID" value="TraesCS3B02G075200.1"/>
    <property type="gene ID" value="TraesCS3B02G075200"/>
</dbReference>
<dbReference type="PANTHER" id="PTHR32133">
    <property type="entry name" value="OS07G0120400 PROTEIN"/>
    <property type="match status" value="1"/>
</dbReference>
<dbReference type="PANTHER" id="PTHR32133:SF266">
    <property type="entry name" value="F-BOX DOMAIN-CONTAINING PROTEIN"/>
    <property type="match status" value="1"/>
</dbReference>
<dbReference type="STRING" id="4565.A0A3B6FH27"/>
<dbReference type="Gramene" id="TraesARI3B03G01581550.1">
    <property type="protein sequence ID" value="TraesARI3B03G01581550.1"/>
    <property type="gene ID" value="TraesARI3B03G01581550"/>
</dbReference>
<dbReference type="Gramene" id="TraesRN3B0100171600.1">
    <property type="protein sequence ID" value="TraesRN3B0100171600.1"/>
    <property type="gene ID" value="TraesRN3B0100171600"/>
</dbReference>
<accession>A0A3B6FH27</accession>
<dbReference type="GeneID" id="123064722"/>
<evidence type="ECO:0000313" key="2">
    <source>
        <dbReference type="EnsemblPlants" id="TraesCS3B02G075200.1"/>
    </source>
</evidence>
<dbReference type="Gramene" id="TraesROB_scaffold_063129_01G000200.1">
    <property type="protein sequence ID" value="TraesROB_scaffold_063129_01G000200.1"/>
    <property type="gene ID" value="TraesROB_scaffold_063129_01G000200"/>
</dbReference>
<dbReference type="Pfam" id="PF00646">
    <property type="entry name" value="F-box"/>
    <property type="match status" value="1"/>
</dbReference>
<dbReference type="InterPro" id="IPR056594">
    <property type="entry name" value="AT5G49610-like_b-prop"/>
</dbReference>
<feature type="domain" description="F-box" evidence="1">
    <location>
        <begin position="17"/>
        <end position="57"/>
    </location>
</feature>
<dbReference type="Gramene" id="TraesCAD_scaffold_079070_01G000100.1">
    <property type="protein sequence ID" value="TraesCAD_scaffold_079070_01G000100.1"/>
    <property type="gene ID" value="TraesCAD_scaffold_079070_01G000100"/>
</dbReference>
<dbReference type="InterPro" id="IPR001810">
    <property type="entry name" value="F-box_dom"/>
</dbReference>
<keyword evidence="3" id="KW-1185">Reference proteome</keyword>
<dbReference type="Pfam" id="PF23635">
    <property type="entry name" value="Beta-prop_AT5G49610-like"/>
    <property type="match status" value="1"/>
</dbReference>
<dbReference type="OrthoDB" id="673639at2759"/>
<dbReference type="Gramene" id="TraesSYM3B03G01583550.1">
    <property type="protein sequence ID" value="TraesSYM3B03G01583550.1"/>
    <property type="gene ID" value="TraesSYM3B03G01583550"/>
</dbReference>
<gene>
    <name evidence="2" type="primary">LOC123064722</name>
</gene>
<dbReference type="Gramene" id="TraesCLE_scaffold_070074_01G000100.1">
    <property type="protein sequence ID" value="TraesCLE_scaffold_070074_01G000100.1"/>
    <property type="gene ID" value="TraesCLE_scaffold_070074_01G000100"/>
</dbReference>
<dbReference type="Gramene" id="TraesPARA_EIv1.0_1029980.1">
    <property type="protein sequence ID" value="TraesPARA_EIv1.0_1029980.1.CDS"/>
    <property type="gene ID" value="TraesPARA_EIv1.0_1029980"/>
</dbReference>
<reference evidence="2" key="1">
    <citation type="submission" date="2018-08" db="EMBL/GenBank/DDBJ databases">
        <authorList>
            <person name="Rossello M."/>
        </authorList>
    </citation>
    <scope>NUCLEOTIDE SEQUENCE [LARGE SCALE GENOMIC DNA]</scope>
    <source>
        <strain evidence="2">cv. Chinese Spring</strain>
    </source>
</reference>
<dbReference type="Gramene" id="TraesJAG3B03G01569000.1">
    <property type="protein sequence ID" value="TraesJAG3B03G01569000.1"/>
    <property type="gene ID" value="TraesJAG3B03G01569000"/>
</dbReference>